<dbReference type="RefSeq" id="WP_205121276.1">
    <property type="nucleotide sequence ID" value="NZ_JAFBCM010000001.1"/>
</dbReference>
<dbReference type="InterPro" id="IPR028212">
    <property type="entry name" value="GHL6"/>
</dbReference>
<dbReference type="SUPFAM" id="SSF51445">
    <property type="entry name" value="(Trans)glycosidases"/>
    <property type="match status" value="1"/>
</dbReference>
<dbReference type="Gene3D" id="3.20.20.80">
    <property type="entry name" value="Glycosidases"/>
    <property type="match status" value="1"/>
</dbReference>
<dbReference type="Proteomes" id="UP001595699">
    <property type="component" value="Unassembled WGS sequence"/>
</dbReference>
<dbReference type="InterPro" id="IPR029062">
    <property type="entry name" value="Class_I_gatase-like"/>
</dbReference>
<accession>A0ABV7YMV2</accession>
<sequence>MASRPATATWLTEARTLILESYSPPLYPDLEYEPDRLVATMRSLNADTVRFGAIGYWANYPSKRFPVHPGLGDRDLVRETIDACRAAGLRCVVYLPLSHPMIEPALDSRAHWLQRTESGDRHECDYHVGDFARPYMWYICSRGPYRAAAAEITREIVEGYDVDGMYFDGPHYYRPCYCEGCRESFKEYCGSELPSIRMGQEYALDWNDPAIPAYFRWIGDTDHDVLQEQLDVIRSVRPDLPVLSHGGPVLHTLYKQPHQRLLEQVDGTLFETGSSLVHRHLIAGLTRSAGRLMWSYTGGYNNHPRIVGQGVEWALEGFSSLSIGGSPLISAGGRFYYDTRGSEHVREVYDFQQEHRELYAGLEPEPFLALPYSQATAERFTHADPINRYNHPWTAAHDLLQSVNLQTNPVFETVLDSPERLSEYRVLYLPNVAVLTPSQRENVRAYVANGGGLIAAGITAATDPELYGVEVRSDEWAGHDVYLDVPDSADATIPGLAQGGLLPVQRHALVAAHDEASVLATLQRGWASTSYPGIVARRHGDGRVVYLAGAPEDAFVGWIHKHDPSVPGPLVRQRMGYDHLPELARLMAAAVRWACREQLPYELDADPDLLVVLARKGGAKVLSLINLSGPRYESGRCVLDHVRPRRDVRVRVRARADASFRLLRAGVVPRTVRHGDYVEVVVPELTTYEAVLVH</sequence>
<feature type="domain" description="Beta-galactosidase trimerisation" evidence="1">
    <location>
        <begin position="419"/>
        <end position="559"/>
    </location>
</feature>
<dbReference type="Pfam" id="PF14871">
    <property type="entry name" value="GHL6"/>
    <property type="match status" value="1"/>
</dbReference>
<organism evidence="2 3">
    <name type="scientific">Tenggerimyces flavus</name>
    <dbReference type="NCBI Taxonomy" id="1708749"/>
    <lineage>
        <taxon>Bacteria</taxon>
        <taxon>Bacillati</taxon>
        <taxon>Actinomycetota</taxon>
        <taxon>Actinomycetes</taxon>
        <taxon>Propionibacteriales</taxon>
        <taxon>Nocardioidaceae</taxon>
        <taxon>Tenggerimyces</taxon>
    </lineage>
</organism>
<keyword evidence="3" id="KW-1185">Reference proteome</keyword>
<evidence type="ECO:0000259" key="1">
    <source>
        <dbReference type="Pfam" id="PF08532"/>
    </source>
</evidence>
<reference evidence="3" key="1">
    <citation type="journal article" date="2019" name="Int. J. Syst. Evol. Microbiol.">
        <title>The Global Catalogue of Microorganisms (GCM) 10K type strain sequencing project: providing services to taxonomists for standard genome sequencing and annotation.</title>
        <authorList>
            <consortium name="The Broad Institute Genomics Platform"/>
            <consortium name="The Broad Institute Genome Sequencing Center for Infectious Disease"/>
            <person name="Wu L."/>
            <person name="Ma J."/>
        </authorList>
    </citation>
    <scope>NUCLEOTIDE SEQUENCE [LARGE SCALE GENOMIC DNA]</scope>
    <source>
        <strain evidence="3">CGMCC 4.7241</strain>
    </source>
</reference>
<name>A0ABV7YMV2_9ACTN</name>
<gene>
    <name evidence="2" type="ORF">ACFOUW_31195</name>
</gene>
<dbReference type="InterPro" id="IPR013738">
    <property type="entry name" value="Beta_galactosidase_Trimer"/>
</dbReference>
<dbReference type="Gene3D" id="3.40.50.880">
    <property type="match status" value="1"/>
</dbReference>
<evidence type="ECO:0000313" key="2">
    <source>
        <dbReference type="EMBL" id="MFC3765339.1"/>
    </source>
</evidence>
<evidence type="ECO:0000313" key="3">
    <source>
        <dbReference type="Proteomes" id="UP001595699"/>
    </source>
</evidence>
<dbReference type="EMBL" id="JBHRZH010000037">
    <property type="protein sequence ID" value="MFC3765339.1"/>
    <property type="molecule type" value="Genomic_DNA"/>
</dbReference>
<dbReference type="InterPro" id="IPR017853">
    <property type="entry name" value="GH"/>
</dbReference>
<protein>
    <submittedName>
        <fullName evidence="2">Beta-galactosidase trimerization domain-containing protein</fullName>
    </submittedName>
</protein>
<comment type="caution">
    <text evidence="2">The sequence shown here is derived from an EMBL/GenBank/DDBJ whole genome shotgun (WGS) entry which is preliminary data.</text>
</comment>
<dbReference type="Pfam" id="PF08532">
    <property type="entry name" value="Glyco_hydro_42M"/>
    <property type="match status" value="1"/>
</dbReference>
<dbReference type="CDD" id="cd03143">
    <property type="entry name" value="A4_beta-galactosidase_middle_domain"/>
    <property type="match status" value="1"/>
</dbReference>
<dbReference type="SUPFAM" id="SSF52317">
    <property type="entry name" value="Class I glutamine amidotransferase-like"/>
    <property type="match status" value="1"/>
</dbReference>
<proteinExistence type="predicted"/>